<feature type="domain" description="MoaF C-terminal" evidence="4">
    <location>
        <begin position="474"/>
        <end position="584"/>
    </location>
</feature>
<evidence type="ECO:0008006" key="7">
    <source>
        <dbReference type="Google" id="ProtNLM"/>
    </source>
</evidence>
<protein>
    <recommendedName>
        <fullName evidence="7">SDR family NAD(P)-dependent oxidoreductase</fullName>
    </recommendedName>
</protein>
<dbReference type="PRINTS" id="PR00081">
    <property type="entry name" value="GDHRDH"/>
</dbReference>
<keyword evidence="2" id="KW-0560">Oxidoreductase</keyword>
<dbReference type="RefSeq" id="WP_257176825.1">
    <property type="nucleotide sequence ID" value="NZ_CP028989.1"/>
</dbReference>
<feature type="domain" description="Molybdenum cofactor biosynthesis protein F N-terminal" evidence="3">
    <location>
        <begin position="337"/>
        <end position="441"/>
    </location>
</feature>
<dbReference type="Gene3D" id="2.40.128.20">
    <property type="match status" value="1"/>
</dbReference>
<comment type="similarity">
    <text evidence="1">Belongs to the short-chain dehydrogenases/reductases (SDR) family.</text>
</comment>
<dbReference type="InterPro" id="IPR036291">
    <property type="entry name" value="NAD(P)-bd_dom_sf"/>
</dbReference>
<gene>
    <name evidence="5" type="ORF">DCM83_12855</name>
</gene>
<dbReference type="SUPFAM" id="SSF51735">
    <property type="entry name" value="NAD(P)-binding Rossmann-fold domains"/>
    <property type="match status" value="1"/>
</dbReference>
<dbReference type="Pfam" id="PF17409">
    <property type="entry name" value="MoaF_C"/>
    <property type="match status" value="1"/>
</dbReference>
<organism evidence="5 6">
    <name type="scientific">Bradyrhizobium betae</name>
    <dbReference type="NCBI Taxonomy" id="244734"/>
    <lineage>
        <taxon>Bacteria</taxon>
        <taxon>Pseudomonadati</taxon>
        <taxon>Pseudomonadota</taxon>
        <taxon>Alphaproteobacteria</taxon>
        <taxon>Hyphomicrobiales</taxon>
        <taxon>Nitrobacteraceae</taxon>
        <taxon>Bradyrhizobium</taxon>
    </lineage>
</organism>
<name>A0AAE9NA89_9BRAD</name>
<dbReference type="AlphaFoldDB" id="A0AAE9NA89"/>
<dbReference type="GO" id="GO:0016491">
    <property type="term" value="F:oxidoreductase activity"/>
    <property type="evidence" value="ECO:0007669"/>
    <property type="project" value="UniProtKB-KW"/>
</dbReference>
<dbReference type="InterPro" id="IPR035348">
    <property type="entry name" value="MoaF_C"/>
</dbReference>
<dbReference type="PANTHER" id="PTHR24320">
    <property type="entry name" value="RETINOL DEHYDROGENASE"/>
    <property type="match status" value="1"/>
</dbReference>
<dbReference type="Gene3D" id="3.40.50.720">
    <property type="entry name" value="NAD(P)-binding Rossmann-like Domain"/>
    <property type="match status" value="1"/>
</dbReference>
<dbReference type="InterPro" id="IPR012674">
    <property type="entry name" value="Calycin"/>
</dbReference>
<dbReference type="Pfam" id="PF10703">
    <property type="entry name" value="MoaF"/>
    <property type="match status" value="1"/>
</dbReference>
<evidence type="ECO:0000313" key="6">
    <source>
        <dbReference type="Proteomes" id="UP001058872"/>
    </source>
</evidence>
<dbReference type="InterPro" id="IPR024724">
    <property type="entry name" value="MoaF_N"/>
</dbReference>
<evidence type="ECO:0000256" key="1">
    <source>
        <dbReference type="ARBA" id="ARBA00006484"/>
    </source>
</evidence>
<proteinExistence type="inferred from homology"/>
<dbReference type="PANTHER" id="PTHR24320:SF283">
    <property type="entry name" value="RETINOL DEHYDROGENASE 11"/>
    <property type="match status" value="1"/>
</dbReference>
<evidence type="ECO:0000259" key="3">
    <source>
        <dbReference type="Pfam" id="PF10703"/>
    </source>
</evidence>
<evidence type="ECO:0000256" key="2">
    <source>
        <dbReference type="ARBA" id="ARBA00023002"/>
    </source>
</evidence>
<dbReference type="InterPro" id="IPR002347">
    <property type="entry name" value="SDR_fam"/>
</dbReference>
<sequence length="594" mass="64147">MNRSFGFNRETTAEEVLADIDLSGKVYLVTGASSGLGRETARVLASRGASIIMAVRSLEKGEAAAAAIKSTIPDAKLDIRQVDLASLASVRGFTEGVAAGYSGLDGIVANAGVMAIDHALTSDGFEMQFGANHLGHFLLVNRLAPLLKARAPSRLVVMTSGAHRLHNVDLDDPNFHHKPYDRWDAYGQSKSANALFALAFDARHRNEGVRAFTVAPGIITDTNLHHHLTQDDFAPLRARQPEVSNLPRKSLAAGAATMVWALVHPELDGQGGRFLEDCGFSEVNPDPRLPNGIMPWALDHVHAEAVWALSERLVGESFPVDAAAGGRPASGAPPSSNAVASGLSVNRQASTDRLVGQALEISLEADGKAALEFLSDGALRWSGLPGLALGRSGLCPVDVVEAAPDVLLIVAMLPPRTRETMAIILDLSTHHAVFIASQLADDRQPFARKTRVTQRFTKGRLGGSPSRPQLPAPEPTRDLIGTRAIYRYSEDTVYEHIYLNTRWYSYQCLKGMRRGDCGTDEASYWKIRDDVYVVTWREILIDLAAAFVYDMKACRSTGCAWGTPGGLPEPRHILTGAFFEKLSDAGYPGDIELV</sequence>
<evidence type="ECO:0000313" key="5">
    <source>
        <dbReference type="EMBL" id="UUO66002.1"/>
    </source>
</evidence>
<dbReference type="EMBL" id="CP028989">
    <property type="protein sequence ID" value="UUO66002.1"/>
    <property type="molecule type" value="Genomic_DNA"/>
</dbReference>
<evidence type="ECO:0000259" key="4">
    <source>
        <dbReference type="Pfam" id="PF17409"/>
    </source>
</evidence>
<dbReference type="Proteomes" id="UP001058872">
    <property type="component" value="Chromosome"/>
</dbReference>
<accession>A0AAE9NA89</accession>
<reference evidence="5" key="1">
    <citation type="submission" date="2018-04" db="EMBL/GenBank/DDBJ databases">
        <title>Genomes of Endosymbiotic and Endophytic Bradyrhizobium Publication status.</title>
        <authorList>
            <person name="Guha S."/>
            <person name="Jorrin B."/>
            <person name="Sarkar M."/>
            <person name="Poole P.S."/>
            <person name="DasGupta M."/>
        </authorList>
    </citation>
    <scope>NUCLEOTIDE SEQUENCE</scope>
    <source>
        <strain evidence="5">WBOS16</strain>
    </source>
</reference>
<dbReference type="Pfam" id="PF00106">
    <property type="entry name" value="adh_short"/>
    <property type="match status" value="1"/>
</dbReference>